<dbReference type="Proteomes" id="UP001306508">
    <property type="component" value="Unassembled WGS sequence"/>
</dbReference>
<feature type="compositionally biased region" description="Polar residues" evidence="1">
    <location>
        <begin position="2621"/>
        <end position="2638"/>
    </location>
</feature>
<dbReference type="PANTHER" id="PTHR15678">
    <property type="entry name" value="ANTIGEN MLAA-22-RELATED"/>
    <property type="match status" value="1"/>
</dbReference>
<sequence>MAMDNINPVTKKIVVSGLNINKLPHNNDNNKLAPKIKLFDVGNDDIVPKTKKLINEIMVPQWVTNHYTILKFLFDDFRLALNHIYVKESNFNLVVLLFIITFSETKLSTNSTTTTNKISQDKTVCFDILIRGANLDNENVCTELYLTLKNKLFFQPIKGSNKSIIAFNDTILDMKFGKLLLPMKLLNSLKKDDTTENNRICKPALKVEKKVLQIIQKLTEIYTFTSLIEEINITMDRLIMKDYGLTTNKRIIEVNNFLSYHICASNLTFNMSRFKPGMPGYQLIFKDNDTPLKLSLTLSRFNICLCMKRQSAADRKLVKFLEIPSIYLFGETNIFSQKFKHDYGNTIENGILNLKGNISSPTFEIDIINLSFLKSFKKNIKVFKQVFDDPVKVTCGDDKTKSYQRNIMLSFFKSFLPLINMKITVDEPRFIINDNEDVIIMRLCTLLIIGTSSRTLCDSEGNCKEIPLISNNDIHIYKEDAIVYESHLNFELLELQMQHQVRGKSYKNIFFRLKSLTLQDYIKMNPQHIIALSGTLDGLDIDLSELPTMVMLNQIVKKLDCQMANVERNYFKLLYEKFASKIKTSEDKCSLLSRTFEEEAIDPGSFLFQALPQFFDYFKIDIKSFKILLGARSVFMPPDVFSSIESQSSHDLVDGRLRKFCVTMNQLEMALSGNYTQWKNKYDNTYIGMVKSGEISTYRHYDTDSLDDISTNESTEVGYLWSFNILVDDITCTVIGDAPDSTNELTARTVSRLSVLSVMVYPSVEGFETNQSKKIIVQISNKKVKSVLSLMNIFLVISGIHTLHQIFRISCVKSNHESLAKKYLMAIAQSQKKSCLRLIKWKDISSYLDITFGSETFNQILSFPNGLRAKIELFAFFMNIKNINNIELTGEYLRMCVESPTIPSLWERFILINKFLVKTKINELKAQRDMTYEKAVFSSPSILLQNESWHLSVPHSFELHKLIDNFSTVIKTLRQMVYSFKTSKNNLVIFPSETSGNAVPKIKLKSNRYIMSIMDDPFEAELNMIFQIGLQEQRERLVKIREFDDLSLKKLRTLHTIDTKRDETVSEVIKKKRLQILNYNRANGQKKTFNEPLIKTSFNIDGKANDRRTNLLGAITEEIEQYYDKLQANISTSWIRRIQSFRYKEKALFEKNFSFIWGNIDYSVLPQNVSQKLLDFSTYPFLSTLIMEDINVDICRPSCGMENISNFIYNVGKGVPKDTKYSIMIPFNINACFSEIRWHMRDYPLPFINIPPLLPSQSREKCTLQIAGDIIIAEDMIQSDHELRTIFVPLVPSIVMENTDEYYSLKVPRTVTSIKFFTDLKFNIYTKETTQVQVGGSYQPAIQQTMQCLENISKPPLDPSKKTGFWDKIRYLFHGRIQISWPCGGHFEVVMKGSKSPYKIGGDDAGFVLGFGGNVVLNVNKKEDPKEFLSCTADQLYFGIPNFFAKPLLVWFKPSTNKIFIPSQENTNMQRFASYYYMFDLRKKKDEIMQINAFKDAYIEKTAIKLTGGIIFNLGMVFERMVGSTSFNNRTFDSKPHYDIRLTNPIYVANLEQHDSYAGSRSEFIHMSFTLLSKTDSAYNAMQLSPATLDIFFKWWKTFSGNFPVRRGKLFNIQNNAPKFGEHIYSISYHTDTRPLFISYMVHNVDADRVLRKNFLSSIEYVGLKGKTGQFVMDLHQRKELLTTYNPTLGVRKRIKKLKFHEGKIIMNNIDVRTVHGKFRRLQYIEEKEDAKYDIFDNDMAWIDLTDFQEPFFVDIYKYLPYIYVRPFVFAPNFMYDKSASFGDSYQLDPVTYKPIKPFINSVSHNCVLNEEMGITTNMIITRIQSLKKYKTTVEKQLSVTTDTDKKQNYGNLLQRVQIGLKNLELLADDFNTLCNKRHGALEDGRAYNIRSMQILDRSIKSKSLFDNRFYIYHMLLKWNENIRNVLLKFFHYLTLANGFTSLSSRKSFRMFEDLIKQKIYEKEKEENTNDESTFNKSANSINTINGESNESFSFSGKRKSDEDQAFDINYNDDLDLTENCIKLLEDKILHLPETVDGIIHRNNFIQFVIPQVQLTTEEDPDSCIIVTAPNIINKMISFEPKNDDVNIYYEERFLKRFGCIVNNANIFVLDRKKYKDKSALFFDLNSYGQVKGAEWPPWLGVELTFQNDLLSEAKVISDVTTVVQSQTLLPLSNNYEKIRKLLEDKLTIHLPRVFLTITSKNFSILYKIYRNLTNYEEPEKKELNSQIDKMAIGFNFNNYETILESVKLLYDNYDILTCLEKEFSFRRHTLDDISSIDFSNIHNERKNHLLRLYMLYQVLETGKTGSKITNYDEDKWHILRVKINEIRLKLLDNNRNDFIDINVNKLIFKKSDNINGLVKNQIYVETMEVLTLENNSKYEYLLRPYEHNKILKTCKLTLKGCVKNELQRERIDNPLVNIVWEYETPVGGIKVINNVNVLLSALKIQIEDEMVTKVVAWLNINSISDGLKELRGKDVTVDDNNLDKKFIEWNQKDDTRFVNKGVNITQLRQENGLNTELDEMVERSMNYMIIEKLVVNQFKLNISYHGHGKKRLINVTDFLFTFPKVMFENEVMKFIDIIHVLRKTLIRVILKHTGKFLGTKLKRRPTSKLITASDGKKSIQSKIPSTSTLGDNSSSLAPSAITGTTASTSTITEVTPSNIKDVREEERNNKKGMAESKLAEI</sequence>
<feature type="region of interest" description="Disordered" evidence="1">
    <location>
        <begin position="2621"/>
        <end position="2682"/>
    </location>
</feature>
<comment type="caution">
    <text evidence="5">The sequence shown here is derived from an EMBL/GenBank/DDBJ whole genome shotgun (WGS) entry which is preliminary data.</text>
</comment>
<evidence type="ECO:0000313" key="5">
    <source>
        <dbReference type="EMBL" id="KAK5773633.1"/>
    </source>
</evidence>
<proteinExistence type="predicted"/>
<name>A0AAN7WE50_9SACH</name>
<dbReference type="PANTHER" id="PTHR15678:SF15">
    <property type="entry name" value="PROTEIN FMP27, MITOCHONDRIAL"/>
    <property type="match status" value="1"/>
</dbReference>
<evidence type="ECO:0000259" key="3">
    <source>
        <dbReference type="SMART" id="SM01215"/>
    </source>
</evidence>
<evidence type="ECO:0000256" key="1">
    <source>
        <dbReference type="SAM" id="MobiDB-lite"/>
    </source>
</evidence>
<reference evidence="6" key="1">
    <citation type="submission" date="2023-07" db="EMBL/GenBank/DDBJ databases">
        <title>A draft genome of Kazachstania heterogenica Y-27499.</title>
        <authorList>
            <person name="Donic C."/>
            <person name="Kralova J.S."/>
            <person name="Fidel L."/>
            <person name="Ben-Dor S."/>
            <person name="Jung S."/>
        </authorList>
    </citation>
    <scope>NUCLEOTIDE SEQUENCE [LARGE SCALE GENOMIC DNA]</scope>
    <source>
        <strain evidence="6">Y27499</strain>
    </source>
</reference>
<dbReference type="SMART" id="SM01214">
    <property type="entry name" value="Fmp27_GFWDK"/>
    <property type="match status" value="1"/>
</dbReference>
<keyword evidence="6" id="KW-1185">Reference proteome</keyword>
<accession>A0AAN7WE50</accession>
<organism evidence="5 6">
    <name type="scientific">Arxiozyma heterogenica</name>
    <dbReference type="NCBI Taxonomy" id="278026"/>
    <lineage>
        <taxon>Eukaryota</taxon>
        <taxon>Fungi</taxon>
        <taxon>Dikarya</taxon>
        <taxon>Ascomycota</taxon>
        <taxon>Saccharomycotina</taxon>
        <taxon>Saccharomycetes</taxon>
        <taxon>Saccharomycetales</taxon>
        <taxon>Saccharomycetaceae</taxon>
        <taxon>Arxiozyma</taxon>
    </lineage>
</organism>
<protein>
    <submittedName>
        <fullName evidence="5">Uncharacterized protein</fullName>
    </submittedName>
</protein>
<dbReference type="EMBL" id="JAWIZZ010000073">
    <property type="protein sequence ID" value="KAK5773633.1"/>
    <property type="molecule type" value="Genomic_DNA"/>
</dbReference>
<feature type="domain" description="FMP27 SW motif-containing RBG unit" evidence="3">
    <location>
        <begin position="1121"/>
        <end position="1224"/>
    </location>
</feature>
<dbReference type="InterPro" id="IPR019449">
    <property type="entry name" value="FMP27_WPPW_RBG"/>
</dbReference>
<feature type="compositionally biased region" description="Low complexity" evidence="1">
    <location>
        <begin position="2640"/>
        <end position="2653"/>
    </location>
</feature>
<evidence type="ECO:0000259" key="2">
    <source>
        <dbReference type="SMART" id="SM01214"/>
    </source>
</evidence>
<dbReference type="InterPro" id="IPR019415">
    <property type="entry name" value="FMP27_SW_RBG"/>
</dbReference>
<feature type="compositionally biased region" description="Basic and acidic residues" evidence="1">
    <location>
        <begin position="2661"/>
        <end position="2682"/>
    </location>
</feature>
<gene>
    <name evidence="5" type="ORF">RI543_005155</name>
</gene>
<evidence type="ECO:0000259" key="4">
    <source>
        <dbReference type="SMART" id="SM01216"/>
    </source>
</evidence>
<dbReference type="SMART" id="SM01216">
    <property type="entry name" value="Fmp27_WPPW"/>
    <property type="match status" value="1"/>
</dbReference>
<feature type="domain" description="FMP27 WPPW motif-containing RBG unit" evidence="4">
    <location>
        <begin position="1663"/>
        <end position="2145"/>
    </location>
</feature>
<evidence type="ECO:0000313" key="6">
    <source>
        <dbReference type="Proteomes" id="UP001306508"/>
    </source>
</evidence>
<feature type="domain" description="FMP27/BLTP2/Hobbit GFWDK motif-containing RBG unit" evidence="2">
    <location>
        <begin position="1242"/>
        <end position="1400"/>
    </location>
</feature>
<dbReference type="Pfam" id="PF10344">
    <property type="entry name" value="Hobbit"/>
    <property type="match status" value="1"/>
</dbReference>
<dbReference type="InterPro" id="IPR019441">
    <property type="entry name" value="FMP27/BLTP2/Hobbit_GFWDK_RBG"/>
</dbReference>
<dbReference type="SMART" id="SM01215">
    <property type="entry name" value="Fmp27_SW"/>
    <property type="match status" value="1"/>
</dbReference>
<dbReference type="InterPro" id="IPR045167">
    <property type="entry name" value="Hobbit"/>
</dbReference>